<feature type="domain" description="PAS" evidence="7">
    <location>
        <begin position="290"/>
        <end position="360"/>
    </location>
</feature>
<dbReference type="InterPro" id="IPR011006">
    <property type="entry name" value="CheY-like_superfamily"/>
</dbReference>
<dbReference type="InterPro" id="IPR004358">
    <property type="entry name" value="Sig_transdc_His_kin-like_C"/>
</dbReference>
<dbReference type="PRINTS" id="PR00344">
    <property type="entry name" value="BCTRLSENSOR"/>
</dbReference>
<dbReference type="CDD" id="cd00082">
    <property type="entry name" value="HisKA"/>
    <property type="match status" value="1"/>
</dbReference>
<feature type="domain" description="Histidine kinase" evidence="5">
    <location>
        <begin position="429"/>
        <end position="650"/>
    </location>
</feature>
<dbReference type="InterPro" id="IPR036097">
    <property type="entry name" value="HisK_dim/P_sf"/>
</dbReference>
<dbReference type="InterPro" id="IPR013656">
    <property type="entry name" value="PAS_4"/>
</dbReference>
<dbReference type="SUPFAM" id="SSF55874">
    <property type="entry name" value="ATPase domain of HSP90 chaperone/DNA topoisomerase II/histidine kinase"/>
    <property type="match status" value="1"/>
</dbReference>
<dbReference type="Pfam" id="PF00072">
    <property type="entry name" value="Response_reg"/>
    <property type="match status" value="1"/>
</dbReference>
<dbReference type="PANTHER" id="PTHR43065">
    <property type="entry name" value="SENSOR HISTIDINE KINASE"/>
    <property type="match status" value="1"/>
</dbReference>
<evidence type="ECO:0000256" key="2">
    <source>
        <dbReference type="ARBA" id="ARBA00012438"/>
    </source>
</evidence>
<feature type="modified residue" description="4-aspartylphosphate" evidence="4">
    <location>
        <position position="723"/>
    </location>
</feature>
<dbReference type="SUPFAM" id="SSF55785">
    <property type="entry name" value="PYP-like sensor domain (PAS domain)"/>
    <property type="match status" value="2"/>
</dbReference>
<comment type="caution">
    <text evidence="8">The sequence shown here is derived from an EMBL/GenBank/DDBJ whole genome shotgun (WGS) entry which is preliminary data.</text>
</comment>
<dbReference type="PANTHER" id="PTHR43065:SF49">
    <property type="entry name" value="HISTIDINE KINASE"/>
    <property type="match status" value="1"/>
</dbReference>
<dbReference type="PROSITE" id="PS50109">
    <property type="entry name" value="HIS_KIN"/>
    <property type="match status" value="1"/>
</dbReference>
<dbReference type="Gene3D" id="3.30.565.10">
    <property type="entry name" value="Histidine kinase-like ATPase, C-terminal domain"/>
    <property type="match status" value="1"/>
</dbReference>
<dbReference type="SUPFAM" id="SSF47384">
    <property type="entry name" value="Homodimeric domain of signal transducing histidine kinase"/>
    <property type="match status" value="1"/>
</dbReference>
<dbReference type="Pfam" id="PF08448">
    <property type="entry name" value="PAS_4"/>
    <property type="match status" value="2"/>
</dbReference>
<dbReference type="SUPFAM" id="SSF52172">
    <property type="entry name" value="CheY-like"/>
    <property type="match status" value="2"/>
</dbReference>
<dbReference type="SMART" id="SM00091">
    <property type="entry name" value="PAS"/>
    <property type="match status" value="1"/>
</dbReference>
<dbReference type="Pfam" id="PF00512">
    <property type="entry name" value="HisKA"/>
    <property type="match status" value="1"/>
</dbReference>
<evidence type="ECO:0000256" key="3">
    <source>
        <dbReference type="ARBA" id="ARBA00022553"/>
    </source>
</evidence>
<evidence type="ECO:0000256" key="4">
    <source>
        <dbReference type="PROSITE-ProRule" id="PRU00169"/>
    </source>
</evidence>
<dbReference type="PROSITE" id="PS50110">
    <property type="entry name" value="RESPONSE_REGULATORY"/>
    <property type="match status" value="1"/>
</dbReference>
<name>A0A7W6GGI0_9HYPH</name>
<sequence>MTAPHNPSSERVLILAPLGRDARIAQSLMGEATIASLIVRDLDGMIAGLVETAGAVVVTEEALQRVDLSPLAAWISDQPPWSDMPFVVLVRHGAGTERNPAATRLSELLGNVSFVERPFHPTTLISVVRAALRGRRRQYEARARLEALRVERQHYLDLFENIDAGFCTFEMKFDEAGRAVDYRFIETNPAFEAQTGLTNAAGRWMRELAPDHDDHWFEIYGRVALTGEPVRFESSASELGQRWYDVHAFRLDKPEQRRVAALFNDITPRRKLESRLRQLNEGLETQVAERTAERDRVWRNSRDLLTVLGVDGVFRAVNPAWTAILGHPHEEVVGRNFREFIWPDDLKVTEAALREASDARDLTNFENRFRHLDGTPRWFSWRTSAEGDLIYAYGREITAEKQQASALAQAEEALRQSQKLEAVGQLTGGVAHDFNNLLTIIRSSVDFLRRPDLPEERRRRYVDAISETTDRAARLTGQLLAFARRQALNPEVFEVGACVSALTDMLDTVTGARVNVQSTLPERPCFVKADRSQFETALVNMAVNARDAMNGEGALELRVVSGAGLPSIRGHAPSGRPFVAVSLTDTGEGIAPDIISQIFEPFYTTKEIGKGTGLGLSQVFGFAKQSGGDVAVESTPGAGATFTIYLPEVEEAAEPEPARRTTRPAPVGGGRRVLIVEDNVEVGGFATQTLQDLGYVTSWAMNASEALVMLKDPAASFDVVFSDVVMPGLNGVDLAREIRRLTPDLPIVLTSGYSDVLAQEGRSGFELLQKPYSVEELSRVLRLAIASSLQSGR</sequence>
<dbReference type="InterPro" id="IPR000014">
    <property type="entry name" value="PAS"/>
</dbReference>
<dbReference type="Gene3D" id="3.40.50.2300">
    <property type="match status" value="1"/>
</dbReference>
<dbReference type="EMBL" id="JACIDR010000004">
    <property type="protein sequence ID" value="MBB3974118.1"/>
    <property type="molecule type" value="Genomic_DNA"/>
</dbReference>
<dbReference type="InterPro" id="IPR005467">
    <property type="entry name" value="His_kinase_dom"/>
</dbReference>
<dbReference type="RefSeq" id="WP_343066257.1">
    <property type="nucleotide sequence ID" value="NZ_JACIDR010000004.1"/>
</dbReference>
<dbReference type="SMART" id="SM00448">
    <property type="entry name" value="REC"/>
    <property type="match status" value="1"/>
</dbReference>
<dbReference type="SMART" id="SM00387">
    <property type="entry name" value="HATPase_c"/>
    <property type="match status" value="1"/>
</dbReference>
<reference evidence="8 9" key="1">
    <citation type="submission" date="2020-08" db="EMBL/GenBank/DDBJ databases">
        <title>Genomic Encyclopedia of Type Strains, Phase IV (KMG-IV): sequencing the most valuable type-strain genomes for metagenomic binning, comparative biology and taxonomic classification.</title>
        <authorList>
            <person name="Goeker M."/>
        </authorList>
    </citation>
    <scope>NUCLEOTIDE SEQUENCE [LARGE SCALE GENOMIC DNA]</scope>
    <source>
        <strain evidence="8 9">DSM 25481</strain>
    </source>
</reference>
<dbReference type="Pfam" id="PF02518">
    <property type="entry name" value="HATPase_c"/>
    <property type="match status" value="1"/>
</dbReference>
<evidence type="ECO:0000256" key="1">
    <source>
        <dbReference type="ARBA" id="ARBA00000085"/>
    </source>
</evidence>
<evidence type="ECO:0000313" key="8">
    <source>
        <dbReference type="EMBL" id="MBB3974118.1"/>
    </source>
</evidence>
<keyword evidence="9" id="KW-1185">Reference proteome</keyword>
<organism evidence="8 9">
    <name type="scientific">Hansschlegelia beijingensis</name>
    <dbReference type="NCBI Taxonomy" id="1133344"/>
    <lineage>
        <taxon>Bacteria</taxon>
        <taxon>Pseudomonadati</taxon>
        <taxon>Pseudomonadota</taxon>
        <taxon>Alphaproteobacteria</taxon>
        <taxon>Hyphomicrobiales</taxon>
        <taxon>Methylopilaceae</taxon>
        <taxon>Hansschlegelia</taxon>
    </lineage>
</organism>
<protein>
    <recommendedName>
        <fullName evidence="2">histidine kinase</fullName>
        <ecNumber evidence="2">2.7.13.3</ecNumber>
    </recommendedName>
</protein>
<dbReference type="PROSITE" id="PS50112">
    <property type="entry name" value="PAS"/>
    <property type="match status" value="1"/>
</dbReference>
<dbReference type="InterPro" id="IPR003594">
    <property type="entry name" value="HATPase_dom"/>
</dbReference>
<comment type="catalytic activity">
    <reaction evidence="1">
        <text>ATP + protein L-histidine = ADP + protein N-phospho-L-histidine.</text>
        <dbReference type="EC" id="2.7.13.3"/>
    </reaction>
</comment>
<dbReference type="InterPro" id="IPR035965">
    <property type="entry name" value="PAS-like_dom_sf"/>
</dbReference>
<dbReference type="NCBIfam" id="TIGR00229">
    <property type="entry name" value="sensory_box"/>
    <property type="match status" value="2"/>
</dbReference>
<dbReference type="SMART" id="SM00388">
    <property type="entry name" value="HisKA"/>
    <property type="match status" value="1"/>
</dbReference>
<dbReference type="Gene3D" id="1.10.287.130">
    <property type="match status" value="1"/>
</dbReference>
<dbReference type="CDD" id="cd00130">
    <property type="entry name" value="PAS"/>
    <property type="match status" value="1"/>
</dbReference>
<dbReference type="InterPro" id="IPR036890">
    <property type="entry name" value="HATPase_C_sf"/>
</dbReference>
<accession>A0A7W6GGI0</accession>
<evidence type="ECO:0000259" key="7">
    <source>
        <dbReference type="PROSITE" id="PS50112"/>
    </source>
</evidence>
<evidence type="ECO:0000259" key="6">
    <source>
        <dbReference type="PROSITE" id="PS50110"/>
    </source>
</evidence>
<keyword evidence="3 4" id="KW-0597">Phosphoprotein</keyword>
<dbReference type="InterPro" id="IPR001789">
    <property type="entry name" value="Sig_transdc_resp-reg_receiver"/>
</dbReference>
<dbReference type="Gene3D" id="3.30.450.20">
    <property type="entry name" value="PAS domain"/>
    <property type="match status" value="2"/>
</dbReference>
<dbReference type="EC" id="2.7.13.3" evidence="2"/>
<dbReference type="Proteomes" id="UP000528964">
    <property type="component" value="Unassembled WGS sequence"/>
</dbReference>
<evidence type="ECO:0000259" key="5">
    <source>
        <dbReference type="PROSITE" id="PS50109"/>
    </source>
</evidence>
<feature type="domain" description="Response regulatory" evidence="6">
    <location>
        <begin position="672"/>
        <end position="785"/>
    </location>
</feature>
<dbReference type="AlphaFoldDB" id="A0A7W6GGI0"/>
<evidence type="ECO:0000313" key="9">
    <source>
        <dbReference type="Proteomes" id="UP000528964"/>
    </source>
</evidence>
<gene>
    <name evidence="8" type="ORF">GGR24_002795</name>
</gene>
<dbReference type="GO" id="GO:0000155">
    <property type="term" value="F:phosphorelay sensor kinase activity"/>
    <property type="evidence" value="ECO:0007669"/>
    <property type="project" value="InterPro"/>
</dbReference>
<dbReference type="InterPro" id="IPR003661">
    <property type="entry name" value="HisK_dim/P_dom"/>
</dbReference>
<proteinExistence type="predicted"/>